<keyword evidence="3" id="KW-1185">Reference proteome</keyword>
<feature type="compositionally biased region" description="Basic residues" evidence="1">
    <location>
        <begin position="1"/>
        <end position="11"/>
    </location>
</feature>
<evidence type="ECO:0000256" key="1">
    <source>
        <dbReference type="SAM" id="MobiDB-lite"/>
    </source>
</evidence>
<gene>
    <name evidence="2" type="ORF">M8231_05570</name>
</gene>
<feature type="region of interest" description="Disordered" evidence="1">
    <location>
        <begin position="1"/>
        <end position="28"/>
    </location>
</feature>
<proteinExistence type="predicted"/>
<evidence type="ECO:0000313" key="2">
    <source>
        <dbReference type="EMBL" id="URI16448.1"/>
    </source>
</evidence>
<name>A0ABY4SNL1_9CAUL</name>
<dbReference type="EMBL" id="CP097649">
    <property type="protein sequence ID" value="URI16448.1"/>
    <property type="molecule type" value="Genomic_DNA"/>
</dbReference>
<sequence length="63" mass="7318">MASPKPRRPKPGRGLPPPRKQSAEEMAEDARLRRELWIQCERLDRIIAEKRARDALERGVVDD</sequence>
<organism evidence="2 3">
    <name type="scientific">Brevundimonas albigilva</name>
    <dbReference type="NCBI Taxonomy" id="1312364"/>
    <lineage>
        <taxon>Bacteria</taxon>
        <taxon>Pseudomonadati</taxon>
        <taxon>Pseudomonadota</taxon>
        <taxon>Alphaproteobacteria</taxon>
        <taxon>Caulobacterales</taxon>
        <taxon>Caulobacteraceae</taxon>
        <taxon>Brevundimonas</taxon>
    </lineage>
</organism>
<accession>A0ABY4SNL1</accession>
<dbReference type="RefSeq" id="WP_249750858.1">
    <property type="nucleotide sequence ID" value="NZ_CP097298.1"/>
</dbReference>
<reference evidence="2" key="1">
    <citation type="submission" date="2022-05" db="EMBL/GenBank/DDBJ databases">
        <title>Brevundimonas albigilva TT17 genome sequence.</title>
        <authorList>
            <person name="Lee K."/>
            <person name="Son H."/>
        </authorList>
    </citation>
    <scope>NUCLEOTIDE SEQUENCE</scope>
    <source>
        <strain evidence="2">TT17</strain>
    </source>
</reference>
<protein>
    <submittedName>
        <fullName evidence="2">Uncharacterized protein</fullName>
    </submittedName>
</protein>
<evidence type="ECO:0000313" key="3">
    <source>
        <dbReference type="Proteomes" id="UP001055429"/>
    </source>
</evidence>
<dbReference type="Proteomes" id="UP001055429">
    <property type="component" value="Chromosome"/>
</dbReference>